<gene>
    <name evidence="1" type="ORF">JG687_00012975</name>
</gene>
<accession>A0A8T1U3Z6</accession>
<reference evidence="1" key="1">
    <citation type="submission" date="2021-01" db="EMBL/GenBank/DDBJ databases">
        <title>Phytophthora aleatoria, a newly-described species from Pinus radiata is distinct from Phytophthora cactorum isolates based on comparative genomics.</title>
        <authorList>
            <person name="Mcdougal R."/>
            <person name="Panda P."/>
            <person name="Williams N."/>
            <person name="Studholme D.J."/>
        </authorList>
    </citation>
    <scope>NUCLEOTIDE SEQUENCE</scope>
    <source>
        <strain evidence="1">NZFS 3830</strain>
    </source>
</reference>
<dbReference type="Proteomes" id="UP000688947">
    <property type="component" value="Unassembled WGS sequence"/>
</dbReference>
<sequence length="98" mass="10846">MVQLRHQAQYPLGPSPFILLIRVRPFFHFDDPRAISGCAISPTYPSLLPKHSVNDASQGEGGCGQCLDLSYDRICIVCRSAREAKIRVFAIVAVCVRT</sequence>
<comment type="caution">
    <text evidence="1">The sequence shown here is derived from an EMBL/GenBank/DDBJ whole genome shotgun (WGS) entry which is preliminary data.</text>
</comment>
<name>A0A8T1U3Z6_9STRA</name>
<dbReference type="EMBL" id="JAENGZ010000914">
    <property type="protein sequence ID" value="KAG6952496.1"/>
    <property type="molecule type" value="Genomic_DNA"/>
</dbReference>
<protein>
    <submittedName>
        <fullName evidence="1">Uncharacterized protein</fullName>
    </submittedName>
</protein>
<evidence type="ECO:0000313" key="1">
    <source>
        <dbReference type="EMBL" id="KAG6952496.1"/>
    </source>
</evidence>
<organism evidence="1 2">
    <name type="scientific">Phytophthora cactorum</name>
    <dbReference type="NCBI Taxonomy" id="29920"/>
    <lineage>
        <taxon>Eukaryota</taxon>
        <taxon>Sar</taxon>
        <taxon>Stramenopiles</taxon>
        <taxon>Oomycota</taxon>
        <taxon>Peronosporomycetes</taxon>
        <taxon>Peronosporales</taxon>
        <taxon>Peronosporaceae</taxon>
        <taxon>Phytophthora</taxon>
    </lineage>
</organism>
<proteinExistence type="predicted"/>
<dbReference type="AlphaFoldDB" id="A0A8T1U3Z6"/>
<evidence type="ECO:0000313" key="2">
    <source>
        <dbReference type="Proteomes" id="UP000688947"/>
    </source>
</evidence>